<evidence type="ECO:0000256" key="2">
    <source>
        <dbReference type="SAM" id="MobiDB-lite"/>
    </source>
</evidence>
<feature type="domain" description="PX" evidence="4">
    <location>
        <begin position="345"/>
        <end position="467"/>
    </location>
</feature>
<dbReference type="PANTHER" id="PTHR23176">
    <property type="entry name" value="RHO/RAC/CDC GTPASE-ACTIVATING PROTEIN"/>
    <property type="match status" value="1"/>
</dbReference>
<dbReference type="PANTHER" id="PTHR23176:SF129">
    <property type="entry name" value="RHO GTPASE ACTIVATING PROTEIN AT 16F, ISOFORM E-RELATED"/>
    <property type="match status" value="1"/>
</dbReference>
<feature type="compositionally biased region" description="Basic and acidic residues" evidence="2">
    <location>
        <begin position="1090"/>
        <end position="1101"/>
    </location>
</feature>
<gene>
    <name evidence="6" type="primary">BEM3</name>
    <name evidence="6" type="ORF">CcaverHIS019_0210830</name>
</gene>
<dbReference type="AlphaFoldDB" id="A0AA48L0C8"/>
<dbReference type="Gene3D" id="3.30.1520.10">
    <property type="entry name" value="Phox-like domain"/>
    <property type="match status" value="1"/>
</dbReference>
<dbReference type="SUPFAM" id="SSF64268">
    <property type="entry name" value="PX domain"/>
    <property type="match status" value="1"/>
</dbReference>
<dbReference type="GO" id="GO:0005096">
    <property type="term" value="F:GTPase activator activity"/>
    <property type="evidence" value="ECO:0007669"/>
    <property type="project" value="UniProtKB-KW"/>
</dbReference>
<dbReference type="PROSITE" id="PS50238">
    <property type="entry name" value="RHOGAP"/>
    <property type="match status" value="1"/>
</dbReference>
<feature type="region of interest" description="Disordered" evidence="2">
    <location>
        <begin position="235"/>
        <end position="333"/>
    </location>
</feature>
<dbReference type="SMART" id="SM00233">
    <property type="entry name" value="PH"/>
    <property type="match status" value="1"/>
</dbReference>
<dbReference type="SMART" id="SM00324">
    <property type="entry name" value="RhoGAP"/>
    <property type="match status" value="1"/>
</dbReference>
<dbReference type="PROSITE" id="PS50195">
    <property type="entry name" value="PX"/>
    <property type="match status" value="1"/>
</dbReference>
<dbReference type="InterPro" id="IPR000198">
    <property type="entry name" value="RhoGAP_dom"/>
</dbReference>
<reference evidence="6" key="1">
    <citation type="journal article" date="2023" name="BMC Genomics">
        <title>Chromosome-level genome assemblies of Cutaneotrichosporon spp. (Trichosporonales, Basidiomycota) reveal imbalanced evolution between nucleotide sequences and chromosome synteny.</title>
        <authorList>
            <person name="Kobayashi Y."/>
            <person name="Kayamori A."/>
            <person name="Aoki K."/>
            <person name="Shiwa Y."/>
            <person name="Matsutani M."/>
            <person name="Fujita N."/>
            <person name="Sugita T."/>
            <person name="Iwasaki W."/>
            <person name="Tanaka N."/>
            <person name="Takashima M."/>
        </authorList>
    </citation>
    <scope>NUCLEOTIDE SEQUENCE</scope>
    <source>
        <strain evidence="6">HIS019</strain>
    </source>
</reference>
<feature type="domain" description="PH" evidence="3">
    <location>
        <begin position="471"/>
        <end position="580"/>
    </location>
</feature>
<evidence type="ECO:0008006" key="8">
    <source>
        <dbReference type="Google" id="ProtNLM"/>
    </source>
</evidence>
<feature type="compositionally biased region" description="Polar residues" evidence="2">
    <location>
        <begin position="1070"/>
        <end position="1079"/>
    </location>
</feature>
<dbReference type="Gene3D" id="1.10.555.10">
    <property type="entry name" value="Rho GTPase activation protein"/>
    <property type="match status" value="1"/>
</dbReference>
<evidence type="ECO:0000259" key="5">
    <source>
        <dbReference type="PROSITE" id="PS50238"/>
    </source>
</evidence>
<feature type="compositionally biased region" description="Low complexity" evidence="2">
    <location>
        <begin position="622"/>
        <end position="633"/>
    </location>
</feature>
<dbReference type="InterPro" id="IPR050729">
    <property type="entry name" value="Rho-GAP"/>
</dbReference>
<evidence type="ECO:0000259" key="3">
    <source>
        <dbReference type="PROSITE" id="PS50003"/>
    </source>
</evidence>
<dbReference type="RefSeq" id="XP_060454987.1">
    <property type="nucleotide sequence ID" value="XM_060598166.1"/>
</dbReference>
<sequence>MIPQATSRSAASPTPPILNTPSGPTVHLRSAHTPIATPREHASPGSPRHQSGTIDADSLVRSHGGDLRRTLDAVVGERNALQAQNTQLWKLIEKQRTQCAQFAADNERLRADRERANSRLMSAGLEPIPVGNRRGGVPQSQSAMTIASTSASDHRRGSDNETHSATVTRSGSTSITLDRSAAEPAGLGPSLVIVDDSPSPSTLLPSPMSDKRLRHESQMQFPPEVASFMALAEKDPALGPSMPPGSNSSNSLAGFVEQHSPYTSSPSDSRRASPIPEAAEELASIHRATSPRMSQDTVTSSRPSISPGLGNEPRPSIDSTAAAPRPVVSPPPPDHSYLTPALLPHARLSIPHSTIIPKDRSRDVLCFIIAVNIRPPNAHALNWTVAKPFSAFLDLDQRSMERSGKNRKEWKRLVSPLPEGKAWKDFAPNKIDQRKISLEHYLQSLLVAPVSDQTDLVNFLASDIVQQKSNRNRKEGYLSKKGQAGFRGAAWKTRYFVLDGSSMKYYESRGGQMLGQINLAGAQIGRQHRLSDQAEDKNSRYAFLILEAARKESSQSRHVLSAGSDAERDSWIEILKNQVLPPPPAPSVITTPQQTPPQQGTPQQPPSKAVPETVVTQATPPASIASNSGSGANQREMGHQRRRSAVRKSSKDVVVTSAKPMSQMPDANAKFISGAPLPSVINHMESQRQQHYAGAPQITGTSPQNSQGHPLAPVSSINSTLTANTDLLAPLEITAKPTKRQSALPGRQSFSPAYLKQLANDGVSPGGPGLNYERDRDRKAKSGRFWGFGKVVEKPAPKPVFGVPLTDSLALAQIAGLPAIVFRCIEYLEAKNAEQEEGIYRLSGASAVIKGLKERFNHEGDVNFLAQDERWDPHAIAGLLKTYMRELPTSLLTRELHGRFLAVFDLVDPSARVAELSRLVSELPPANYALLRAFTAHLILIVRNSAINKMTLRNIGIVFSPSLGIPAGIFYELVSRYGAIFDDDGMDELPLDDPAFAGTAVASEAQVNQGSPPTTLSLDETAKSKRNSVLYHAGGADAMLGLGGRALDPAAEDSNSDVSISIDDLESEPALSTRSSDNLSPAAATGSGAGRRDLYSSRNDEVEALALQHQPYHNGHP</sequence>
<feature type="compositionally biased region" description="Basic and acidic residues" evidence="2">
    <location>
        <begin position="152"/>
        <end position="162"/>
    </location>
</feature>
<dbReference type="InterPro" id="IPR008936">
    <property type="entry name" value="Rho_GTPase_activation_prot"/>
</dbReference>
<dbReference type="Pfam" id="PF00787">
    <property type="entry name" value="PX"/>
    <property type="match status" value="1"/>
</dbReference>
<dbReference type="GO" id="GO:0005737">
    <property type="term" value="C:cytoplasm"/>
    <property type="evidence" value="ECO:0007669"/>
    <property type="project" value="TreeGrafter"/>
</dbReference>
<dbReference type="GO" id="GO:0035091">
    <property type="term" value="F:phosphatidylinositol binding"/>
    <property type="evidence" value="ECO:0007669"/>
    <property type="project" value="InterPro"/>
</dbReference>
<dbReference type="GO" id="GO:0007165">
    <property type="term" value="P:signal transduction"/>
    <property type="evidence" value="ECO:0007669"/>
    <property type="project" value="InterPro"/>
</dbReference>
<dbReference type="InterPro" id="IPR036871">
    <property type="entry name" value="PX_dom_sf"/>
</dbReference>
<dbReference type="InterPro" id="IPR001849">
    <property type="entry name" value="PH_domain"/>
</dbReference>
<proteinExistence type="predicted"/>
<feature type="compositionally biased region" description="Polar residues" evidence="2">
    <location>
        <begin position="291"/>
        <end position="304"/>
    </location>
</feature>
<feature type="compositionally biased region" description="Polar residues" evidence="2">
    <location>
        <begin position="138"/>
        <end position="151"/>
    </location>
</feature>
<keyword evidence="7" id="KW-1185">Reference proteome</keyword>
<evidence type="ECO:0000256" key="1">
    <source>
        <dbReference type="ARBA" id="ARBA00022468"/>
    </source>
</evidence>
<dbReference type="CDD" id="cd06093">
    <property type="entry name" value="PX_domain"/>
    <property type="match status" value="1"/>
</dbReference>
<feature type="region of interest" description="Disordered" evidence="2">
    <location>
        <begin position="125"/>
        <end position="214"/>
    </location>
</feature>
<dbReference type="SUPFAM" id="SSF50729">
    <property type="entry name" value="PH domain-like"/>
    <property type="match status" value="1"/>
</dbReference>
<feature type="compositionally biased region" description="Low complexity" evidence="2">
    <location>
        <begin position="590"/>
        <end position="602"/>
    </location>
</feature>
<dbReference type="KEGG" id="ccac:CcaHIS019_0210830"/>
<dbReference type="Gene3D" id="2.30.29.30">
    <property type="entry name" value="Pleckstrin-homology domain (PH domain)/Phosphotyrosine-binding domain (PTB)"/>
    <property type="match status" value="1"/>
</dbReference>
<evidence type="ECO:0000313" key="6">
    <source>
        <dbReference type="EMBL" id="BEI89721.1"/>
    </source>
</evidence>
<feature type="region of interest" description="Disordered" evidence="2">
    <location>
        <begin position="578"/>
        <end position="657"/>
    </location>
</feature>
<dbReference type="Pfam" id="PF00620">
    <property type="entry name" value="RhoGAP"/>
    <property type="match status" value="1"/>
</dbReference>
<organism evidence="6 7">
    <name type="scientific">Cutaneotrichosporon cavernicola</name>
    <dbReference type="NCBI Taxonomy" id="279322"/>
    <lineage>
        <taxon>Eukaryota</taxon>
        <taxon>Fungi</taxon>
        <taxon>Dikarya</taxon>
        <taxon>Basidiomycota</taxon>
        <taxon>Agaricomycotina</taxon>
        <taxon>Tremellomycetes</taxon>
        <taxon>Trichosporonales</taxon>
        <taxon>Trichosporonaceae</taxon>
        <taxon>Cutaneotrichosporon</taxon>
    </lineage>
</organism>
<feature type="region of interest" description="Disordered" evidence="2">
    <location>
        <begin position="1065"/>
        <end position="1117"/>
    </location>
</feature>
<dbReference type="SUPFAM" id="SSF48350">
    <property type="entry name" value="GTPase activation domain, GAP"/>
    <property type="match status" value="1"/>
</dbReference>
<feature type="region of interest" description="Disordered" evidence="2">
    <location>
        <begin position="1"/>
        <end position="61"/>
    </location>
</feature>
<dbReference type="InterPro" id="IPR011993">
    <property type="entry name" value="PH-like_dom_sf"/>
</dbReference>
<evidence type="ECO:0000259" key="4">
    <source>
        <dbReference type="PROSITE" id="PS50195"/>
    </source>
</evidence>
<evidence type="ECO:0000313" key="7">
    <source>
        <dbReference type="Proteomes" id="UP001233271"/>
    </source>
</evidence>
<name>A0AA48L0C8_9TREE</name>
<dbReference type="InterPro" id="IPR001683">
    <property type="entry name" value="PX_dom"/>
</dbReference>
<keyword evidence="1" id="KW-0343">GTPase activation</keyword>
<dbReference type="Pfam" id="PF00169">
    <property type="entry name" value="PH"/>
    <property type="match status" value="1"/>
</dbReference>
<feature type="domain" description="Rho-GAP" evidence="5">
    <location>
        <begin position="803"/>
        <end position="989"/>
    </location>
</feature>
<accession>A0AA48L0C8</accession>
<dbReference type="Proteomes" id="UP001233271">
    <property type="component" value="Chromosome 2"/>
</dbReference>
<feature type="compositionally biased region" description="Polar residues" evidence="2">
    <location>
        <begin position="698"/>
        <end position="708"/>
    </location>
</feature>
<feature type="compositionally biased region" description="Low complexity" evidence="2">
    <location>
        <begin position="197"/>
        <end position="207"/>
    </location>
</feature>
<dbReference type="PROSITE" id="PS50003">
    <property type="entry name" value="PH_DOMAIN"/>
    <property type="match status" value="1"/>
</dbReference>
<feature type="compositionally biased region" description="Polar residues" evidence="2">
    <location>
        <begin position="163"/>
        <end position="177"/>
    </location>
</feature>
<protein>
    <recommendedName>
        <fullName evidence="8">RhoGAP-domain-containing protein</fullName>
    </recommendedName>
</protein>
<feature type="region of interest" description="Disordered" evidence="2">
    <location>
        <begin position="686"/>
        <end position="716"/>
    </location>
</feature>
<feature type="compositionally biased region" description="Polar residues" evidence="2">
    <location>
        <begin position="1"/>
        <end position="12"/>
    </location>
</feature>
<dbReference type="EMBL" id="AP028213">
    <property type="protein sequence ID" value="BEI89721.1"/>
    <property type="molecule type" value="Genomic_DNA"/>
</dbReference>
<dbReference type="GeneID" id="85493592"/>